<feature type="modified residue" description="4-aspartylphosphate" evidence="6">
    <location>
        <position position="74"/>
    </location>
</feature>
<evidence type="ECO:0000256" key="6">
    <source>
        <dbReference type="PROSITE-ProRule" id="PRU00169"/>
    </source>
</evidence>
<dbReference type="InterPro" id="IPR039420">
    <property type="entry name" value="WalR-like"/>
</dbReference>
<dbReference type="PANTHER" id="PTHR48111:SF1">
    <property type="entry name" value="TWO-COMPONENT RESPONSE REGULATOR ORR33"/>
    <property type="match status" value="1"/>
</dbReference>
<dbReference type="SMART" id="SM00862">
    <property type="entry name" value="Trans_reg_C"/>
    <property type="match status" value="1"/>
</dbReference>
<keyword evidence="1 6" id="KW-0597">Phosphoprotein</keyword>
<sequence length="255" mass="29893">MGGLMIDYVLLEEYCQNISILFVEDDESIKKETTELLKEIFTCVDVASDGEEGLSKYKEYLNINQKHYDIVLSDIKMPKIDGLELTKLIYEENPDQKIIVLSAHSETKYLLEFVNIGISYFLVKPLDYDEFINVIFNITKDIHDQNELRNNFKAEKIVLNNILIWDKQTKQLLRNNQAIKLTKKEFLLIELLLKTIEKTHPVQEIIAILWEGDYESSADITNLKNIVSRLRKKVPELDIENVYGFGYKINIRYFE</sequence>
<evidence type="ECO:0000313" key="10">
    <source>
        <dbReference type="EMBL" id="PHO08650.1"/>
    </source>
</evidence>
<reference evidence="10 11" key="1">
    <citation type="submission" date="2017-09" db="EMBL/GenBank/DDBJ databases">
        <authorList>
            <person name="Perez-Cataluna A."/>
            <person name="Figueras M.J."/>
            <person name="Salas-Masso N."/>
        </authorList>
    </citation>
    <scope>NUCLEOTIDE SEQUENCE [LARGE SCALE GENOMIC DNA]</scope>
    <source>
        <strain evidence="10 11">F138-33</strain>
    </source>
</reference>
<keyword evidence="4 7" id="KW-0238">DNA-binding</keyword>
<dbReference type="InterPro" id="IPR016032">
    <property type="entry name" value="Sig_transdc_resp-reg_C-effctor"/>
</dbReference>
<keyword evidence="2" id="KW-0902">Two-component regulatory system</keyword>
<keyword evidence="5" id="KW-0804">Transcription</keyword>
<dbReference type="InterPro" id="IPR011006">
    <property type="entry name" value="CheY-like_superfamily"/>
</dbReference>
<feature type="DNA-binding region" description="OmpR/PhoB-type" evidence="7">
    <location>
        <begin position="154"/>
        <end position="251"/>
    </location>
</feature>
<dbReference type="SUPFAM" id="SSF52172">
    <property type="entry name" value="CheY-like"/>
    <property type="match status" value="1"/>
</dbReference>
<name>A0ABX4LMB7_9BACT</name>
<evidence type="ECO:0000256" key="2">
    <source>
        <dbReference type="ARBA" id="ARBA00023012"/>
    </source>
</evidence>
<evidence type="ECO:0000256" key="3">
    <source>
        <dbReference type="ARBA" id="ARBA00023015"/>
    </source>
</evidence>
<dbReference type="Proteomes" id="UP000221384">
    <property type="component" value="Unassembled WGS sequence"/>
</dbReference>
<dbReference type="PROSITE" id="PS50110">
    <property type="entry name" value="RESPONSE_REGULATORY"/>
    <property type="match status" value="1"/>
</dbReference>
<dbReference type="CDD" id="cd00383">
    <property type="entry name" value="trans_reg_C"/>
    <property type="match status" value="1"/>
</dbReference>
<evidence type="ECO:0000259" key="8">
    <source>
        <dbReference type="PROSITE" id="PS50110"/>
    </source>
</evidence>
<proteinExistence type="predicted"/>
<protein>
    <submittedName>
        <fullName evidence="10">Transcriptional regulator</fullName>
    </submittedName>
</protein>
<dbReference type="EMBL" id="NWVW01000026">
    <property type="protein sequence ID" value="PHO08650.1"/>
    <property type="molecule type" value="Genomic_DNA"/>
</dbReference>
<keyword evidence="11" id="KW-1185">Reference proteome</keyword>
<dbReference type="Gene3D" id="1.10.10.10">
    <property type="entry name" value="Winged helix-like DNA-binding domain superfamily/Winged helix DNA-binding domain"/>
    <property type="match status" value="1"/>
</dbReference>
<feature type="domain" description="OmpR/PhoB-type" evidence="9">
    <location>
        <begin position="154"/>
        <end position="251"/>
    </location>
</feature>
<dbReference type="SUPFAM" id="SSF46894">
    <property type="entry name" value="C-terminal effector domain of the bipartite response regulators"/>
    <property type="match status" value="1"/>
</dbReference>
<evidence type="ECO:0000313" key="11">
    <source>
        <dbReference type="Proteomes" id="UP000221384"/>
    </source>
</evidence>
<gene>
    <name evidence="10" type="ORF">CPG37_13465</name>
</gene>
<dbReference type="InterPro" id="IPR001867">
    <property type="entry name" value="OmpR/PhoB-type_DNA-bd"/>
</dbReference>
<dbReference type="PANTHER" id="PTHR48111">
    <property type="entry name" value="REGULATOR OF RPOS"/>
    <property type="match status" value="1"/>
</dbReference>
<evidence type="ECO:0000256" key="7">
    <source>
        <dbReference type="PROSITE-ProRule" id="PRU01091"/>
    </source>
</evidence>
<keyword evidence="3" id="KW-0805">Transcription regulation</keyword>
<evidence type="ECO:0000259" key="9">
    <source>
        <dbReference type="PROSITE" id="PS51755"/>
    </source>
</evidence>
<dbReference type="Gene3D" id="3.40.50.2300">
    <property type="match status" value="1"/>
</dbReference>
<evidence type="ECO:0000256" key="4">
    <source>
        <dbReference type="ARBA" id="ARBA00023125"/>
    </source>
</evidence>
<dbReference type="InterPro" id="IPR036388">
    <property type="entry name" value="WH-like_DNA-bd_sf"/>
</dbReference>
<accession>A0ABX4LMB7</accession>
<comment type="caution">
    <text evidence="10">The sequence shown here is derived from an EMBL/GenBank/DDBJ whole genome shotgun (WGS) entry which is preliminary data.</text>
</comment>
<dbReference type="PROSITE" id="PS51755">
    <property type="entry name" value="OMPR_PHOB"/>
    <property type="match status" value="1"/>
</dbReference>
<organism evidence="10 11">
    <name type="scientific">Malaciobacter canalis</name>
    <dbReference type="NCBI Taxonomy" id="1912871"/>
    <lineage>
        <taxon>Bacteria</taxon>
        <taxon>Pseudomonadati</taxon>
        <taxon>Campylobacterota</taxon>
        <taxon>Epsilonproteobacteria</taxon>
        <taxon>Campylobacterales</taxon>
        <taxon>Arcobacteraceae</taxon>
        <taxon>Malaciobacter</taxon>
    </lineage>
</organism>
<dbReference type="Pfam" id="PF00072">
    <property type="entry name" value="Response_reg"/>
    <property type="match status" value="1"/>
</dbReference>
<dbReference type="InterPro" id="IPR001789">
    <property type="entry name" value="Sig_transdc_resp-reg_receiver"/>
</dbReference>
<dbReference type="Pfam" id="PF00486">
    <property type="entry name" value="Trans_reg_C"/>
    <property type="match status" value="1"/>
</dbReference>
<evidence type="ECO:0000256" key="1">
    <source>
        <dbReference type="ARBA" id="ARBA00022553"/>
    </source>
</evidence>
<evidence type="ECO:0000256" key="5">
    <source>
        <dbReference type="ARBA" id="ARBA00023163"/>
    </source>
</evidence>
<feature type="domain" description="Response regulatory" evidence="8">
    <location>
        <begin position="19"/>
        <end position="139"/>
    </location>
</feature>
<dbReference type="SMART" id="SM00448">
    <property type="entry name" value="REC"/>
    <property type="match status" value="1"/>
</dbReference>